<gene>
    <name evidence="2" type="ORF">K460DRAFT_315162</name>
</gene>
<dbReference type="GO" id="GO:0016491">
    <property type="term" value="F:oxidoreductase activity"/>
    <property type="evidence" value="ECO:0007669"/>
    <property type="project" value="UniProtKB-KW"/>
</dbReference>
<dbReference type="RefSeq" id="XP_040785720.1">
    <property type="nucleotide sequence ID" value="XM_040930304.1"/>
</dbReference>
<dbReference type="InterPro" id="IPR036291">
    <property type="entry name" value="NAD(P)-bd_dom_sf"/>
</dbReference>
<reference evidence="2" key="1">
    <citation type="submission" date="2020-01" db="EMBL/GenBank/DDBJ databases">
        <authorList>
            <consortium name="DOE Joint Genome Institute"/>
            <person name="Haridas S."/>
            <person name="Albert R."/>
            <person name="Binder M."/>
            <person name="Bloem J."/>
            <person name="Labutti K."/>
            <person name="Salamov A."/>
            <person name="Andreopoulos B."/>
            <person name="Baker S.E."/>
            <person name="Barry K."/>
            <person name="Bills G."/>
            <person name="Bluhm B.H."/>
            <person name="Cannon C."/>
            <person name="Castanera R."/>
            <person name="Culley D.E."/>
            <person name="Daum C."/>
            <person name="Ezra D."/>
            <person name="Gonzalez J.B."/>
            <person name="Henrissat B."/>
            <person name="Kuo A."/>
            <person name="Liang C."/>
            <person name="Lipzen A."/>
            <person name="Lutzoni F."/>
            <person name="Magnuson J."/>
            <person name="Mondo S."/>
            <person name="Nolan M."/>
            <person name="Ohm R."/>
            <person name="Pangilinan J."/>
            <person name="Park H.-J."/>
            <person name="Ramirez L."/>
            <person name="Alfaro M."/>
            <person name="Sun H."/>
            <person name="Tritt A."/>
            <person name="Yoshinaga Y."/>
            <person name="Zwiers L.-H."/>
            <person name="Turgeon B.G."/>
            <person name="Goodwin S.B."/>
            <person name="Spatafora J.W."/>
            <person name="Crous P.W."/>
            <person name="Grigoriev I.V."/>
        </authorList>
    </citation>
    <scope>NUCLEOTIDE SEQUENCE</scope>
    <source>
        <strain evidence="2">CBS 394.84</strain>
    </source>
</reference>
<evidence type="ECO:0008006" key="4">
    <source>
        <dbReference type="Google" id="ProtNLM"/>
    </source>
</evidence>
<dbReference type="SUPFAM" id="SSF51735">
    <property type="entry name" value="NAD(P)-binding Rossmann-fold domains"/>
    <property type="match status" value="1"/>
</dbReference>
<keyword evidence="1" id="KW-0560">Oxidoreductase</keyword>
<organism evidence="2 3">
    <name type="scientific">Cucurbitaria berberidis CBS 394.84</name>
    <dbReference type="NCBI Taxonomy" id="1168544"/>
    <lineage>
        <taxon>Eukaryota</taxon>
        <taxon>Fungi</taxon>
        <taxon>Dikarya</taxon>
        <taxon>Ascomycota</taxon>
        <taxon>Pezizomycotina</taxon>
        <taxon>Dothideomycetes</taxon>
        <taxon>Pleosporomycetidae</taxon>
        <taxon>Pleosporales</taxon>
        <taxon>Pleosporineae</taxon>
        <taxon>Cucurbitariaceae</taxon>
        <taxon>Cucurbitaria</taxon>
    </lineage>
</organism>
<dbReference type="GeneID" id="63847556"/>
<comment type="caution">
    <text evidence="2">The sequence shown here is derived from an EMBL/GenBank/DDBJ whole genome shotgun (WGS) entry which is preliminary data.</text>
</comment>
<proteinExistence type="predicted"/>
<dbReference type="PANTHER" id="PTHR47534:SF3">
    <property type="entry name" value="ALCOHOL DEHYDROGENASE-LIKE C-TERMINAL DOMAIN-CONTAINING PROTEIN"/>
    <property type="match status" value="1"/>
</dbReference>
<dbReference type="OrthoDB" id="2898509at2759"/>
<evidence type="ECO:0000256" key="1">
    <source>
        <dbReference type="ARBA" id="ARBA00023002"/>
    </source>
</evidence>
<dbReference type="Proteomes" id="UP000800039">
    <property type="component" value="Unassembled WGS sequence"/>
</dbReference>
<evidence type="ECO:0000313" key="3">
    <source>
        <dbReference type="Proteomes" id="UP000800039"/>
    </source>
</evidence>
<dbReference type="InterPro" id="IPR052228">
    <property type="entry name" value="Sec_Metab_Biosynth_Oxidored"/>
</dbReference>
<name>A0A9P4L6A4_9PLEO</name>
<dbReference type="Gene3D" id="3.40.50.720">
    <property type="entry name" value="NAD(P)-binding Rossmann-like Domain"/>
    <property type="match status" value="1"/>
</dbReference>
<evidence type="ECO:0000313" key="2">
    <source>
        <dbReference type="EMBL" id="KAF1843157.1"/>
    </source>
</evidence>
<protein>
    <recommendedName>
        <fullName evidence="4">NAD(P)-binding protein</fullName>
    </recommendedName>
</protein>
<keyword evidence="3" id="KW-1185">Reference proteome</keyword>
<sequence>MPSLQTIRNGIAELPKGPPLVVTLTGGTTGIGSYVAKALATTFANHGPKLRVYIVGRNAARAETLLRYGRETSSESDWQFVQATDLSLISEVDRVSREIIRREEQSPFAGGPARLDLLYMSQALSPLQESNHTKEGLDAQMSLLYYSRMRFIQNFTPLLSAAPNTAHVISIFAGGIEDSIKSGETPVGTPPPSSYGVTAVRKYTAFMKTFFFEEMAERHAGKISFTHIYPGLVDGPTFYSDANPQWFRILWRVLKPLVSWYMTSPEDCGQVMLYLATQRYPAQGTVKSDDVNKVIGGISSSTQCELGDGAYGVGQRGDENNVVSYVKTRKDDTTKTVWDHTVNTLADIEKRNALL</sequence>
<accession>A0A9P4L6A4</accession>
<dbReference type="EMBL" id="ML976617">
    <property type="protein sequence ID" value="KAF1843157.1"/>
    <property type="molecule type" value="Genomic_DNA"/>
</dbReference>
<dbReference type="AlphaFoldDB" id="A0A9P4L6A4"/>
<dbReference type="PANTHER" id="PTHR47534">
    <property type="entry name" value="YALI0E05731P"/>
    <property type="match status" value="1"/>
</dbReference>